<gene>
    <name evidence="1" type="ORF">LKD32_13945</name>
</gene>
<keyword evidence="2" id="KW-1185">Reference proteome</keyword>
<dbReference type="Proteomes" id="UP001198962">
    <property type="component" value="Unassembled WGS sequence"/>
</dbReference>
<proteinExistence type="predicted"/>
<sequence length="80" mass="9448">MKKYTENGEIRALICNQCGKRLIVKNGIVREGFFEASQNWNFFSEKDGEIQRWDLCESCYDELILGFRIAVETEEQVEFM</sequence>
<accession>A0AAE3ATT3</accession>
<dbReference type="RefSeq" id="WP_308452134.1">
    <property type="nucleotide sequence ID" value="NZ_JAJEPU010000068.1"/>
</dbReference>
<protein>
    <submittedName>
        <fullName evidence="1">Uncharacterized protein</fullName>
    </submittedName>
</protein>
<dbReference type="AlphaFoldDB" id="A0AAE3ATT3"/>
<organism evidence="1 2">
    <name type="scientific">Brotaphodocola catenula</name>
    <dbReference type="NCBI Taxonomy" id="2885361"/>
    <lineage>
        <taxon>Bacteria</taxon>
        <taxon>Bacillati</taxon>
        <taxon>Bacillota</taxon>
        <taxon>Clostridia</taxon>
        <taxon>Lachnospirales</taxon>
        <taxon>Lachnospiraceae</taxon>
        <taxon>Brotaphodocola</taxon>
    </lineage>
</organism>
<dbReference type="EMBL" id="JAJEPU010000068">
    <property type="protein sequence ID" value="MCC2165952.1"/>
    <property type="molecule type" value="Genomic_DNA"/>
</dbReference>
<evidence type="ECO:0000313" key="1">
    <source>
        <dbReference type="EMBL" id="MCC2165952.1"/>
    </source>
</evidence>
<reference evidence="1" key="1">
    <citation type="submission" date="2021-10" db="EMBL/GenBank/DDBJ databases">
        <title>Anaerobic single-cell dispensing facilitates the cultivation of human gut bacteria.</title>
        <authorList>
            <person name="Afrizal A."/>
        </authorList>
    </citation>
    <scope>NUCLEOTIDE SEQUENCE</scope>
    <source>
        <strain evidence="1">CLA-AA-H274</strain>
    </source>
</reference>
<name>A0AAE3ATT3_9FIRM</name>
<evidence type="ECO:0000313" key="2">
    <source>
        <dbReference type="Proteomes" id="UP001198962"/>
    </source>
</evidence>
<comment type="caution">
    <text evidence="1">The sequence shown here is derived from an EMBL/GenBank/DDBJ whole genome shotgun (WGS) entry which is preliminary data.</text>
</comment>